<evidence type="ECO:0000313" key="3">
    <source>
        <dbReference type="Proteomes" id="UP000248614"/>
    </source>
</evidence>
<gene>
    <name evidence="2" type="ORF">DI632_06340</name>
</gene>
<dbReference type="AlphaFoldDB" id="A0A2W4Z8A8"/>
<dbReference type="Proteomes" id="UP000248614">
    <property type="component" value="Unassembled WGS sequence"/>
</dbReference>
<dbReference type="Gene3D" id="1.10.520.40">
    <property type="entry name" value="CRISPR-associated protein Cse2"/>
    <property type="match status" value="1"/>
</dbReference>
<evidence type="ECO:0000256" key="1">
    <source>
        <dbReference type="SAM" id="MobiDB-lite"/>
    </source>
</evidence>
<dbReference type="InterPro" id="IPR038287">
    <property type="entry name" value="Cse2_sf"/>
</dbReference>
<feature type="region of interest" description="Disordered" evidence="1">
    <location>
        <begin position="1"/>
        <end position="27"/>
    </location>
</feature>
<name>A0A2W4Z8A8_9SPHN</name>
<protein>
    <recommendedName>
        <fullName evidence="4">Type I-E CRISPR-associated protein Cse2/CasB</fullName>
    </recommendedName>
</protein>
<proteinExistence type="predicted"/>
<dbReference type="InterPro" id="IPR013382">
    <property type="entry name" value="CRISPR-assoc_prot_Cse2"/>
</dbReference>
<feature type="compositionally biased region" description="Low complexity" evidence="1">
    <location>
        <begin position="1"/>
        <end position="14"/>
    </location>
</feature>
<organism evidence="2 3">
    <name type="scientific">Sphingomonas hengshuiensis</name>
    <dbReference type="NCBI Taxonomy" id="1609977"/>
    <lineage>
        <taxon>Bacteria</taxon>
        <taxon>Pseudomonadati</taxon>
        <taxon>Pseudomonadota</taxon>
        <taxon>Alphaproteobacteria</taxon>
        <taxon>Sphingomonadales</taxon>
        <taxon>Sphingomonadaceae</taxon>
        <taxon>Sphingomonas</taxon>
    </lineage>
</organism>
<reference evidence="2 3" key="1">
    <citation type="submission" date="2017-08" db="EMBL/GenBank/DDBJ databases">
        <title>Infants hospitalized years apart are colonized by the same room-sourced microbial strains.</title>
        <authorList>
            <person name="Brooks B."/>
            <person name="Olm M.R."/>
            <person name="Firek B.A."/>
            <person name="Baker R."/>
            <person name="Thomas B.C."/>
            <person name="Morowitz M.J."/>
            <person name="Banfield J.F."/>
        </authorList>
    </citation>
    <scope>NUCLEOTIDE SEQUENCE [LARGE SCALE GENOMIC DNA]</scope>
    <source>
        <strain evidence="2">S2_018_000_R3_110</strain>
    </source>
</reference>
<evidence type="ECO:0000313" key="2">
    <source>
        <dbReference type="EMBL" id="PZO78573.1"/>
    </source>
</evidence>
<sequence length="186" mass="20137">MASNPAAAAGATPASAPPPDDWMTSISRQMHGMSSGDRAALRRMELTRSPGADAVAIKTLLRADVPESRIRDDWPRLRLIGHFAGLLSGTAALYPHDERRGVGAALFEAGFSEKRLLRLLASRGEALGDQLALAVRILSRERLAVNLWDLYHLLGGDPVKSDAARLRMARHYYAAQARHSAAPARP</sequence>
<dbReference type="Pfam" id="PF09485">
    <property type="entry name" value="CRISPR_Cse2"/>
    <property type="match status" value="1"/>
</dbReference>
<comment type="caution">
    <text evidence="2">The sequence shown here is derived from an EMBL/GenBank/DDBJ whole genome shotgun (WGS) entry which is preliminary data.</text>
</comment>
<dbReference type="EMBL" id="QFNF01000011">
    <property type="protein sequence ID" value="PZO78573.1"/>
    <property type="molecule type" value="Genomic_DNA"/>
</dbReference>
<evidence type="ECO:0008006" key="4">
    <source>
        <dbReference type="Google" id="ProtNLM"/>
    </source>
</evidence>
<accession>A0A2W4Z8A8</accession>